<evidence type="ECO:0000313" key="1">
    <source>
        <dbReference type="EMBL" id="SJZ54451.1"/>
    </source>
</evidence>
<dbReference type="STRING" id="413434.SAMN04488132_102512"/>
<name>A0A1T4LIK6_9BACT</name>
<dbReference type="OrthoDB" id="9778118at2"/>
<dbReference type="AlphaFoldDB" id="A0A1T4LIK6"/>
<dbReference type="RefSeq" id="WP_078830446.1">
    <property type="nucleotide sequence ID" value="NZ_FUWH01000002.1"/>
</dbReference>
<organism evidence="1 2">
    <name type="scientific">Sediminibacterium ginsengisoli</name>
    <dbReference type="NCBI Taxonomy" id="413434"/>
    <lineage>
        <taxon>Bacteria</taxon>
        <taxon>Pseudomonadati</taxon>
        <taxon>Bacteroidota</taxon>
        <taxon>Chitinophagia</taxon>
        <taxon>Chitinophagales</taxon>
        <taxon>Chitinophagaceae</taxon>
        <taxon>Sediminibacterium</taxon>
    </lineage>
</organism>
<dbReference type="EMBL" id="FUWH01000002">
    <property type="protein sequence ID" value="SJZ54451.1"/>
    <property type="molecule type" value="Genomic_DNA"/>
</dbReference>
<accession>A0A1T4LIK6</accession>
<keyword evidence="2" id="KW-1185">Reference proteome</keyword>
<gene>
    <name evidence="1" type="ORF">SAMN04488132_102512</name>
</gene>
<reference evidence="1 2" key="1">
    <citation type="submission" date="2017-02" db="EMBL/GenBank/DDBJ databases">
        <authorList>
            <person name="Peterson S.W."/>
        </authorList>
    </citation>
    <scope>NUCLEOTIDE SEQUENCE [LARGE SCALE GENOMIC DNA]</scope>
    <source>
        <strain evidence="1 2">DSM 22335</strain>
    </source>
</reference>
<evidence type="ECO:0000313" key="2">
    <source>
        <dbReference type="Proteomes" id="UP000190888"/>
    </source>
</evidence>
<dbReference type="Proteomes" id="UP000190888">
    <property type="component" value="Unassembled WGS sequence"/>
</dbReference>
<sequence>MLQDENKPQLSSSGSPYLKAAEEKYHTLANAIGNLLSPQYDALFSGFKKLVEKDYAATNDAWLMLSSNVRVS</sequence>
<proteinExistence type="predicted"/>
<protein>
    <submittedName>
        <fullName evidence="1">Uncharacterized protein</fullName>
    </submittedName>
</protein>